<organism evidence="4">
    <name type="scientific">hydrothermal vent metagenome</name>
    <dbReference type="NCBI Taxonomy" id="652676"/>
    <lineage>
        <taxon>unclassified sequences</taxon>
        <taxon>metagenomes</taxon>
        <taxon>ecological metagenomes</taxon>
    </lineage>
</organism>
<dbReference type="PANTHER" id="PTHR30454">
    <property type="entry name" value="4-HYDROXY-3-METHYLBUT-2-EN-1-YL DIPHOSPHATE SYNTHASE"/>
    <property type="match status" value="1"/>
</dbReference>
<dbReference type="PANTHER" id="PTHR30454:SF0">
    <property type="entry name" value="4-HYDROXY-3-METHYLBUT-2-EN-1-YL DIPHOSPHATE SYNTHASE (FERREDOXIN), CHLOROPLASTIC"/>
    <property type="match status" value="1"/>
</dbReference>
<dbReference type="InterPro" id="IPR004588">
    <property type="entry name" value="IspG_bac-typ"/>
</dbReference>
<dbReference type="EC" id="1.17.7.3" evidence="4"/>
<dbReference type="InterPro" id="IPR011005">
    <property type="entry name" value="Dihydropteroate_synth-like_sf"/>
</dbReference>
<dbReference type="AlphaFoldDB" id="A0A3B1DZK2"/>
<dbReference type="Gene3D" id="3.20.20.20">
    <property type="entry name" value="Dihydropteroate synthase-like"/>
    <property type="match status" value="1"/>
</dbReference>
<dbReference type="InterPro" id="IPR058578">
    <property type="entry name" value="IspG_TIM"/>
</dbReference>
<dbReference type="EMBL" id="UOGK01000498">
    <property type="protein sequence ID" value="VAX41160.1"/>
    <property type="molecule type" value="Genomic_DNA"/>
</dbReference>
<evidence type="ECO:0000313" key="4">
    <source>
        <dbReference type="EMBL" id="VAX41160.1"/>
    </source>
</evidence>
<evidence type="ECO:0000259" key="3">
    <source>
        <dbReference type="Pfam" id="PF04551"/>
    </source>
</evidence>
<name>A0A3B1DZK2_9ZZZZ</name>
<protein>
    <submittedName>
        <fullName evidence="4">(E)-4-hydroxy-3-methylbut-2-enyl-diphosphate synthase (Flavodoxin)</fullName>
        <ecNumber evidence="4">1.17.7.3</ecNumber>
    </submittedName>
</protein>
<proteinExistence type="predicted"/>
<dbReference type="Pfam" id="PF04551">
    <property type="entry name" value="GcpE"/>
    <property type="match status" value="1"/>
</dbReference>
<evidence type="ECO:0000256" key="1">
    <source>
        <dbReference type="ARBA" id="ARBA00001966"/>
    </source>
</evidence>
<dbReference type="GO" id="GO:0046429">
    <property type="term" value="F:4-hydroxy-3-methylbut-2-en-1-yl diphosphate synthase activity (ferredoxin)"/>
    <property type="evidence" value="ECO:0007669"/>
    <property type="project" value="InterPro"/>
</dbReference>
<gene>
    <name evidence="4" type="ORF">MNBD_PLANCTO03-2422</name>
</gene>
<feature type="domain" description="IspG TIM-barrel" evidence="3">
    <location>
        <begin position="3"/>
        <end position="244"/>
    </location>
</feature>
<reference evidence="4" key="1">
    <citation type="submission" date="2018-06" db="EMBL/GenBank/DDBJ databases">
        <authorList>
            <person name="Zhirakovskaya E."/>
        </authorList>
    </citation>
    <scope>NUCLEOTIDE SEQUENCE</scope>
</reference>
<evidence type="ECO:0000256" key="2">
    <source>
        <dbReference type="ARBA" id="ARBA00022485"/>
    </source>
</evidence>
<dbReference type="GO" id="GO:0051539">
    <property type="term" value="F:4 iron, 4 sulfur cluster binding"/>
    <property type="evidence" value="ECO:0007669"/>
    <property type="project" value="UniProtKB-KW"/>
</dbReference>
<keyword evidence="2" id="KW-0479">Metal-binding</keyword>
<dbReference type="InterPro" id="IPR011060">
    <property type="entry name" value="RibuloseP-bd_barrel"/>
</dbReference>
<sequence>MPAPVSVQTMTAGYTHDIDKCVAEIHKLQTAGADIVRVAVPEKKDTGALKEILNQTAVPIVADVHFHFRRALEAVEAGVHKIRLNPGNISDREQVNAVIDACKAANGGRGIPIRVGVNEGSIIERRDKQKRAKELGAVFSKHKHGYLLAIMIAKLEEYLEVFYERDFFDIAISAKSMSAPIVIDAYTEIASRFDHPLHLGVTHAGPKESGCIRSVAALGTLLANGIGDTIRLSYAYDPVYEVEDGLELLWSLDLRER</sequence>
<keyword evidence="2" id="KW-0408">Iron</keyword>
<dbReference type="SUPFAM" id="SSF51366">
    <property type="entry name" value="Ribulose-phoshate binding barrel"/>
    <property type="match status" value="1"/>
</dbReference>
<feature type="non-terminal residue" evidence="4">
    <location>
        <position position="257"/>
    </location>
</feature>
<dbReference type="GO" id="GO:0141197">
    <property type="term" value="F:4-hydroxy-3-methylbut-2-enyl-diphosphate synthase activity (flavodoxin)"/>
    <property type="evidence" value="ECO:0007669"/>
    <property type="project" value="UniProtKB-EC"/>
</dbReference>
<dbReference type="GO" id="GO:0019288">
    <property type="term" value="P:isopentenyl diphosphate biosynthetic process, methylerythritol 4-phosphate pathway"/>
    <property type="evidence" value="ECO:0007669"/>
    <property type="project" value="TreeGrafter"/>
</dbReference>
<dbReference type="GO" id="GO:0016114">
    <property type="term" value="P:terpenoid biosynthetic process"/>
    <property type="evidence" value="ECO:0007669"/>
    <property type="project" value="InterPro"/>
</dbReference>
<accession>A0A3B1DZK2</accession>
<keyword evidence="2" id="KW-0004">4Fe-4S</keyword>
<keyword evidence="4" id="KW-0560">Oxidoreductase</keyword>
<comment type="cofactor">
    <cofactor evidence="1">
        <name>[4Fe-4S] cluster</name>
        <dbReference type="ChEBI" id="CHEBI:49883"/>
    </cofactor>
</comment>
<keyword evidence="2" id="KW-0411">Iron-sulfur</keyword>